<evidence type="ECO:0000256" key="2">
    <source>
        <dbReference type="SAM" id="Phobius"/>
    </source>
</evidence>
<feature type="region of interest" description="Disordered" evidence="1">
    <location>
        <begin position="1"/>
        <end position="104"/>
    </location>
</feature>
<evidence type="ECO:0000313" key="4">
    <source>
        <dbReference type="Proteomes" id="UP000600449"/>
    </source>
</evidence>
<protein>
    <submittedName>
        <fullName evidence="3">Uncharacterized protein</fullName>
    </submittedName>
</protein>
<feature type="compositionally biased region" description="Basic and acidic residues" evidence="1">
    <location>
        <begin position="1"/>
        <end position="15"/>
    </location>
</feature>
<keyword evidence="4" id="KW-1185">Reference proteome</keyword>
<comment type="caution">
    <text evidence="3">The sequence shown here is derived from an EMBL/GenBank/DDBJ whole genome shotgun (WGS) entry which is preliminary data.</text>
</comment>
<keyword evidence="2" id="KW-0472">Membrane</keyword>
<keyword evidence="2" id="KW-0812">Transmembrane</keyword>
<name>A0A917Q8E8_9HYPH</name>
<feature type="compositionally biased region" description="Basic and acidic residues" evidence="1">
    <location>
        <begin position="70"/>
        <end position="79"/>
    </location>
</feature>
<gene>
    <name evidence="3" type="ORF">GCM10011322_22760</name>
</gene>
<keyword evidence="2" id="KW-1133">Transmembrane helix</keyword>
<feature type="compositionally biased region" description="Basic and acidic residues" evidence="1">
    <location>
        <begin position="47"/>
        <end position="62"/>
    </location>
</feature>
<dbReference type="RefSeq" id="WP_188913435.1">
    <property type="nucleotide sequence ID" value="NZ_BMMF01000006.1"/>
</dbReference>
<proteinExistence type="predicted"/>
<sequence length="159" mass="16579">MSATPESRRARDRSNDPATGTLRTGRRSTPADATEKPPTPDMVPHASSERMTGDHAPTDDARPNPALLKADVDSGRTGDKNAVFDPGTSMLGTDDEVAGNPPSPERVRLAREEAARNAPKVDAPAGTDISRTGNGRVVVGFVALIVVFGIVVAVALAMV</sequence>
<organism evidence="3 4">
    <name type="scientific">Salinarimonas ramus</name>
    <dbReference type="NCBI Taxonomy" id="690164"/>
    <lineage>
        <taxon>Bacteria</taxon>
        <taxon>Pseudomonadati</taxon>
        <taxon>Pseudomonadota</taxon>
        <taxon>Alphaproteobacteria</taxon>
        <taxon>Hyphomicrobiales</taxon>
        <taxon>Salinarimonadaceae</taxon>
        <taxon>Salinarimonas</taxon>
    </lineage>
</organism>
<evidence type="ECO:0000256" key="1">
    <source>
        <dbReference type="SAM" id="MobiDB-lite"/>
    </source>
</evidence>
<reference evidence="3 4" key="1">
    <citation type="journal article" date="2014" name="Int. J. Syst. Evol. Microbiol.">
        <title>Complete genome sequence of Corynebacterium casei LMG S-19264T (=DSM 44701T), isolated from a smear-ripened cheese.</title>
        <authorList>
            <consortium name="US DOE Joint Genome Institute (JGI-PGF)"/>
            <person name="Walter F."/>
            <person name="Albersmeier A."/>
            <person name="Kalinowski J."/>
            <person name="Ruckert C."/>
        </authorList>
    </citation>
    <scope>NUCLEOTIDE SEQUENCE [LARGE SCALE GENOMIC DNA]</scope>
    <source>
        <strain evidence="3 4">CGMCC 1.9161</strain>
    </source>
</reference>
<accession>A0A917Q8E8</accession>
<dbReference type="AlphaFoldDB" id="A0A917Q8E8"/>
<dbReference type="Proteomes" id="UP000600449">
    <property type="component" value="Unassembled WGS sequence"/>
</dbReference>
<dbReference type="EMBL" id="BMMF01000006">
    <property type="protein sequence ID" value="GGK35379.1"/>
    <property type="molecule type" value="Genomic_DNA"/>
</dbReference>
<evidence type="ECO:0000313" key="3">
    <source>
        <dbReference type="EMBL" id="GGK35379.1"/>
    </source>
</evidence>
<feature type="transmembrane region" description="Helical" evidence="2">
    <location>
        <begin position="137"/>
        <end position="158"/>
    </location>
</feature>